<evidence type="ECO:0000256" key="3">
    <source>
        <dbReference type="ARBA" id="ARBA00022538"/>
    </source>
</evidence>
<dbReference type="InterPro" id="IPR003148">
    <property type="entry name" value="RCK_N"/>
</dbReference>
<dbReference type="PROSITE" id="PS51201">
    <property type="entry name" value="RCK_N"/>
    <property type="match status" value="2"/>
</dbReference>
<dbReference type="InterPro" id="IPR050721">
    <property type="entry name" value="Trk_Ktr_HKT_K-transport"/>
</dbReference>
<feature type="domain" description="RCK C-terminal" evidence="8">
    <location>
        <begin position="153"/>
        <end position="237"/>
    </location>
</feature>
<dbReference type="Proteomes" id="UP000187651">
    <property type="component" value="Unassembled WGS sequence"/>
</dbReference>
<dbReference type="GO" id="GO:0015079">
    <property type="term" value="F:potassium ion transmembrane transporter activity"/>
    <property type="evidence" value="ECO:0007669"/>
    <property type="project" value="InterPro"/>
</dbReference>
<dbReference type="NCBIfam" id="NF007031">
    <property type="entry name" value="PRK09496.1-2"/>
    <property type="match status" value="1"/>
</dbReference>
<protein>
    <recommendedName>
        <fullName evidence="1">Trk system potassium uptake protein TrkA</fullName>
    </recommendedName>
</protein>
<dbReference type="PRINTS" id="PR00335">
    <property type="entry name" value="KUPTAKETRKA"/>
</dbReference>
<feature type="domain" description="RCK C-terminal" evidence="8">
    <location>
        <begin position="384"/>
        <end position="464"/>
    </location>
</feature>
<dbReference type="SUPFAM" id="SSF51735">
    <property type="entry name" value="NAD(P)-binding Rossmann-fold domains"/>
    <property type="match status" value="2"/>
</dbReference>
<dbReference type="OrthoDB" id="9775180at2"/>
<keyword evidence="5" id="KW-0520">NAD</keyword>
<name>A0A1G9TUS0_9FIRM</name>
<dbReference type="EMBL" id="FNHZ01000001">
    <property type="protein sequence ID" value="SDM51164.1"/>
    <property type="molecule type" value="Genomic_DNA"/>
</dbReference>
<keyword evidence="2" id="KW-0813">Transport</keyword>
<evidence type="ECO:0000256" key="1">
    <source>
        <dbReference type="ARBA" id="ARBA00017378"/>
    </source>
</evidence>
<evidence type="ECO:0000256" key="5">
    <source>
        <dbReference type="ARBA" id="ARBA00023027"/>
    </source>
</evidence>
<evidence type="ECO:0000256" key="4">
    <source>
        <dbReference type="ARBA" id="ARBA00022958"/>
    </source>
</evidence>
<dbReference type="InterPro" id="IPR036291">
    <property type="entry name" value="NAD(P)-bd_dom_sf"/>
</dbReference>
<dbReference type="Gene3D" id="3.30.70.1450">
    <property type="entry name" value="Regulator of K+ conductance, C-terminal domain"/>
    <property type="match status" value="2"/>
</dbReference>
<gene>
    <name evidence="9" type="ORF">SAMN05216544_0494</name>
</gene>
<evidence type="ECO:0000256" key="6">
    <source>
        <dbReference type="ARBA" id="ARBA00023065"/>
    </source>
</evidence>
<feature type="domain" description="RCK N-terminal" evidence="7">
    <location>
        <begin position="13"/>
        <end position="131"/>
    </location>
</feature>
<dbReference type="InterPro" id="IPR006036">
    <property type="entry name" value="K_uptake_TrkA"/>
</dbReference>
<evidence type="ECO:0000313" key="10">
    <source>
        <dbReference type="Proteomes" id="UP000187651"/>
    </source>
</evidence>
<dbReference type="PANTHER" id="PTHR43833:SF5">
    <property type="entry name" value="TRK SYSTEM POTASSIUM UPTAKE PROTEIN TRKA"/>
    <property type="match status" value="1"/>
</dbReference>
<dbReference type="GO" id="GO:0005886">
    <property type="term" value="C:plasma membrane"/>
    <property type="evidence" value="ECO:0007669"/>
    <property type="project" value="InterPro"/>
</dbReference>
<evidence type="ECO:0000259" key="7">
    <source>
        <dbReference type="PROSITE" id="PS51201"/>
    </source>
</evidence>
<keyword evidence="6" id="KW-0406">Ion transport</keyword>
<evidence type="ECO:0000259" key="8">
    <source>
        <dbReference type="PROSITE" id="PS51202"/>
    </source>
</evidence>
<keyword evidence="3" id="KW-0633">Potassium transport</keyword>
<feature type="domain" description="RCK N-terminal" evidence="7">
    <location>
        <begin position="241"/>
        <end position="357"/>
    </location>
</feature>
<evidence type="ECO:0000313" key="9">
    <source>
        <dbReference type="EMBL" id="SDM51164.1"/>
    </source>
</evidence>
<dbReference type="PANTHER" id="PTHR43833">
    <property type="entry name" value="POTASSIUM CHANNEL PROTEIN 2-RELATED-RELATED"/>
    <property type="match status" value="1"/>
</dbReference>
<keyword evidence="4" id="KW-0630">Potassium</keyword>
<accession>A0A1G9TUS0</accession>
<dbReference type="NCBIfam" id="NF007033">
    <property type="entry name" value="PRK09496.1-5"/>
    <property type="match status" value="1"/>
</dbReference>
<dbReference type="SUPFAM" id="SSF116726">
    <property type="entry name" value="TrkA C-terminal domain-like"/>
    <property type="match status" value="2"/>
</dbReference>
<proteinExistence type="predicted"/>
<dbReference type="NCBIfam" id="NF007039">
    <property type="entry name" value="PRK09496.3-2"/>
    <property type="match status" value="1"/>
</dbReference>
<dbReference type="InterPro" id="IPR036721">
    <property type="entry name" value="RCK_C_sf"/>
</dbReference>
<dbReference type="NCBIfam" id="NF007041">
    <property type="entry name" value="PRK09496.3-4"/>
    <property type="match status" value="1"/>
</dbReference>
<dbReference type="InterPro" id="IPR006037">
    <property type="entry name" value="RCK_C"/>
</dbReference>
<evidence type="ECO:0000256" key="2">
    <source>
        <dbReference type="ARBA" id="ARBA00022448"/>
    </source>
</evidence>
<dbReference type="RefSeq" id="WP_074520759.1">
    <property type="nucleotide sequence ID" value="NZ_FNHZ01000001.1"/>
</dbReference>
<dbReference type="Gene3D" id="3.40.50.720">
    <property type="entry name" value="NAD(P)-binding Rossmann-like Domain"/>
    <property type="match status" value="2"/>
</dbReference>
<dbReference type="Pfam" id="PF02254">
    <property type="entry name" value="TrkA_N"/>
    <property type="match status" value="2"/>
</dbReference>
<organism evidence="9 10">
    <name type="scientific">Lachnospira pectinoschiza</name>
    <dbReference type="NCBI Taxonomy" id="28052"/>
    <lineage>
        <taxon>Bacteria</taxon>
        <taxon>Bacillati</taxon>
        <taxon>Bacillota</taxon>
        <taxon>Clostridia</taxon>
        <taxon>Lachnospirales</taxon>
        <taxon>Lachnospiraceae</taxon>
        <taxon>Lachnospira</taxon>
    </lineage>
</organism>
<dbReference type="PROSITE" id="PS51202">
    <property type="entry name" value="RCK_C"/>
    <property type="match status" value="2"/>
</dbReference>
<sequence length="464" mass="50813">MNIFKNHKEDHKGLNIIVVGAGKVGSTLVEQLSKEGHDITIIDKNKTRVEALSGMYDVLGIIGNGASLTVQKSANVADADLLIAVTGSDELNLLCCTVAKHVSGCSAIARVRTPDYSEETEYLRSKLDLAMVINPELEAAREIARLLYLPTALEVNTFARGRADMIRFKVPKESPMVNNQIANICGDSKTVGLICGIERNGEVIIPSGADVVLAGDVVSFISSREESKHFLKKFGFETRSVKNTMIVGGGRASFYLTKQLISAGIETKIIENNVNRAKELTDLLPEATIINADGTDMEVLKEEGLEYVESFVPLTGIDEENVMLTLHARQVSNAKVITKVNRTAFKNVINSLDLGSVIYPRYITSEAIIAYVRALKESMGSEIETLYHLFDSRAEGIEFYVRENSKLTNKPLKDIKLKKGLLIALISRKGKIIIPTGNDEIMVGDSVVIITTHTGFDRIEDILA</sequence>
<dbReference type="AlphaFoldDB" id="A0A1G9TUS0"/>
<keyword evidence="10" id="KW-1185">Reference proteome</keyword>
<reference evidence="10" key="1">
    <citation type="submission" date="2016-10" db="EMBL/GenBank/DDBJ databases">
        <authorList>
            <person name="Varghese N."/>
            <person name="Submissions S."/>
        </authorList>
    </citation>
    <scope>NUCLEOTIDE SEQUENCE [LARGE SCALE GENOMIC DNA]</scope>
    <source>
        <strain evidence="10">M83</strain>
    </source>
</reference>
<dbReference type="Pfam" id="PF02080">
    <property type="entry name" value="TrkA_C"/>
    <property type="match status" value="2"/>
</dbReference>